<organism evidence="3 5">
    <name type="scientific">Legionella cincinnatiensis</name>
    <dbReference type="NCBI Taxonomy" id="28085"/>
    <lineage>
        <taxon>Bacteria</taxon>
        <taxon>Pseudomonadati</taxon>
        <taxon>Pseudomonadota</taxon>
        <taxon>Gammaproteobacteria</taxon>
        <taxon>Legionellales</taxon>
        <taxon>Legionellaceae</taxon>
        <taxon>Legionella</taxon>
    </lineage>
</organism>
<gene>
    <name evidence="2" type="ORF">Lcin_2146</name>
    <name evidence="3" type="ORF">NCTC12438_02163</name>
</gene>
<dbReference type="Proteomes" id="UP000255316">
    <property type="component" value="Unassembled WGS sequence"/>
</dbReference>
<dbReference type="OrthoDB" id="9801656at2"/>
<dbReference type="SUPFAM" id="SSF55729">
    <property type="entry name" value="Acyl-CoA N-acyltransferases (Nat)"/>
    <property type="match status" value="1"/>
</dbReference>
<evidence type="ECO:0000313" key="3">
    <source>
        <dbReference type="EMBL" id="STX35547.1"/>
    </source>
</evidence>
<evidence type="ECO:0000259" key="1">
    <source>
        <dbReference type="PROSITE" id="PS51186"/>
    </source>
</evidence>
<dbReference type="InterPro" id="IPR000182">
    <property type="entry name" value="GNAT_dom"/>
</dbReference>
<evidence type="ECO:0000313" key="5">
    <source>
        <dbReference type="Proteomes" id="UP000255316"/>
    </source>
</evidence>
<dbReference type="RefSeq" id="WP_083502772.1">
    <property type="nucleotide sequence ID" value="NZ_CAAAHQ010000005.1"/>
</dbReference>
<dbReference type="EMBL" id="LNXX01000042">
    <property type="protein sequence ID" value="KTC83459.1"/>
    <property type="molecule type" value="Genomic_DNA"/>
</dbReference>
<proteinExistence type="predicted"/>
<accession>A0A378IJV0</accession>
<name>A0A378IJV0_9GAMM</name>
<dbReference type="InterPro" id="IPR016181">
    <property type="entry name" value="Acyl_CoA_acyltransferase"/>
</dbReference>
<keyword evidence="4" id="KW-1185">Reference proteome</keyword>
<reference evidence="3 5" key="2">
    <citation type="submission" date="2018-06" db="EMBL/GenBank/DDBJ databases">
        <authorList>
            <consortium name="Pathogen Informatics"/>
            <person name="Doyle S."/>
        </authorList>
    </citation>
    <scope>NUCLEOTIDE SEQUENCE [LARGE SCALE GENOMIC DNA]</scope>
    <source>
        <strain evidence="3 5">NCTC12438</strain>
    </source>
</reference>
<dbReference type="PROSITE" id="PS51186">
    <property type="entry name" value="GNAT"/>
    <property type="match status" value="1"/>
</dbReference>
<feature type="domain" description="N-acetyltransferase" evidence="1">
    <location>
        <begin position="9"/>
        <end position="168"/>
    </location>
</feature>
<dbReference type="EMBL" id="UGNX01000001">
    <property type="protein sequence ID" value="STX35547.1"/>
    <property type="molecule type" value="Genomic_DNA"/>
</dbReference>
<sequence length="181" mass="21111">MRIIETERLILRTWSAGDATEYYRINQDPKVIEFLKGSLTMKEVRDFISCMNKQFDELGYTLWAAEEKAKRQFIGFIGLNLIKWEAPFGQVVEVGWRLGSQYWKKGYATEGAIACLQYGFNQCDLKEIVSFTVPANTRSFRVMEKIGMIRDLNGDFAHPNLPLDHRLSKHILYRISNKNYE</sequence>
<dbReference type="Gene3D" id="3.40.630.30">
    <property type="match status" value="1"/>
</dbReference>
<keyword evidence="3" id="KW-0808">Transferase</keyword>
<protein>
    <submittedName>
        <fullName evidence="3">Acetyltransferase</fullName>
    </submittedName>
</protein>
<dbReference type="GO" id="GO:0016747">
    <property type="term" value="F:acyltransferase activity, transferring groups other than amino-acyl groups"/>
    <property type="evidence" value="ECO:0007669"/>
    <property type="project" value="InterPro"/>
</dbReference>
<evidence type="ECO:0000313" key="4">
    <source>
        <dbReference type="Proteomes" id="UP000054854"/>
    </source>
</evidence>
<evidence type="ECO:0000313" key="2">
    <source>
        <dbReference type="EMBL" id="KTC83459.1"/>
    </source>
</evidence>
<dbReference type="Pfam" id="PF13302">
    <property type="entry name" value="Acetyltransf_3"/>
    <property type="match status" value="1"/>
</dbReference>
<dbReference type="AlphaFoldDB" id="A0A378IJV0"/>
<dbReference type="STRING" id="28085.Lcin_2146"/>
<dbReference type="PANTHER" id="PTHR43792:SF1">
    <property type="entry name" value="N-ACETYLTRANSFERASE DOMAIN-CONTAINING PROTEIN"/>
    <property type="match status" value="1"/>
</dbReference>
<dbReference type="Proteomes" id="UP000054854">
    <property type="component" value="Unassembled WGS sequence"/>
</dbReference>
<dbReference type="InterPro" id="IPR051531">
    <property type="entry name" value="N-acetyltransferase"/>
</dbReference>
<dbReference type="PANTHER" id="PTHR43792">
    <property type="entry name" value="GNAT FAMILY, PUTATIVE (AFU_ORTHOLOGUE AFUA_3G00765)-RELATED-RELATED"/>
    <property type="match status" value="1"/>
</dbReference>
<reference evidence="2 4" key="1">
    <citation type="submission" date="2015-11" db="EMBL/GenBank/DDBJ databases">
        <title>Genomic analysis of 38 Legionella species identifies large and diverse effector repertoires.</title>
        <authorList>
            <person name="Burstein D."/>
            <person name="Amaro F."/>
            <person name="Zusman T."/>
            <person name="Lifshitz Z."/>
            <person name="Cohen O."/>
            <person name="Gilbert J.A."/>
            <person name="Pupko T."/>
            <person name="Shuman H.A."/>
            <person name="Segal G."/>
        </authorList>
    </citation>
    <scope>NUCLEOTIDE SEQUENCE [LARGE SCALE GENOMIC DNA]</scope>
    <source>
        <strain evidence="2 4">CDC#72-OH-14</strain>
    </source>
</reference>